<evidence type="ECO:0000256" key="17">
    <source>
        <dbReference type="SAM" id="MobiDB-lite"/>
    </source>
</evidence>
<dbReference type="PRINTS" id="PR00261">
    <property type="entry name" value="LDLRECEPTOR"/>
</dbReference>
<evidence type="ECO:0000256" key="7">
    <source>
        <dbReference type="ARBA" id="ARBA00023053"/>
    </source>
</evidence>
<dbReference type="InterPro" id="IPR013320">
    <property type="entry name" value="ConA-like_dom_sf"/>
</dbReference>
<keyword evidence="7" id="KW-0915">Sodium</keyword>
<evidence type="ECO:0000256" key="16">
    <source>
        <dbReference type="SAM" id="Coils"/>
    </source>
</evidence>
<evidence type="ECO:0000256" key="1">
    <source>
        <dbReference type="ARBA" id="ARBA00004141"/>
    </source>
</evidence>
<dbReference type="PROSITE" id="PS50068">
    <property type="entry name" value="LDLRA_2"/>
    <property type="match status" value="2"/>
</dbReference>
<evidence type="ECO:0000256" key="5">
    <source>
        <dbReference type="ARBA" id="ARBA00022692"/>
    </source>
</evidence>
<gene>
    <name evidence="22" type="ORF">DGYR_LOCUS12749</name>
</gene>
<feature type="transmembrane region" description="Helical" evidence="18">
    <location>
        <begin position="2019"/>
        <end position="2044"/>
    </location>
</feature>
<keyword evidence="4 13" id="KW-0420">Kringle</keyword>
<keyword evidence="8 15" id="KW-0406">Ion transport</keyword>
<sequence length="2090" mass="237886">MGQLEHERNALVGSRKTWLRLFYNFTQETTFHGVRFITSSTPWFIRRILWFLSCSTALGIFAWFVNDRLSHFRDKPRSVNVEVIFTRSVDFPDITICNQNSFRTSETHEIGLYDTVEATFEKGLQSEPFDFVPGKILKGIGPPVAQYENVTARVCLALCSSQQHSSQCCAVMFNTFSKTCYITPMSDRNDGIKVIDSINTNFYRRKTCDVKTNYTCDFEQNVCGLVNKSATRELTWHRIMAKTSFSVSSFDRTSMNSSGYIVRAYSSFSQKQSSAQLVSTFISAGDNTCIKFYYQLRSGVLSVKTQLRSENFNLIWQRKGIQVWQWYKGYKKLPQGFYRVVLEASSSGRGEVDVSLDDITISSCLSREDIVCAEDPFATDYAGVQTKSISGRECQPWSSISSYLLATFLKPWGSESENSSLVELGSYCRNPNFDLNGPWCVTDVNSMTIEYCKIPSCQCPEDSFTCNNGNCTSLHLRCNGENDCGDNSDELSEYCDKQMSLECEFEDWNCGYDTSESVTADWKIVSSVGRSSYYSIVNGRKNDKVVLVSPAFKLSTDSCIYMDLKLTPLVPVSLSLRQAKYKDLSRNYLCSLEKNDTNWQASFIDIPKGNFHLVLDTLPTINFELAIDNITLYGQNCNNTMEEAIRIKNLKIERLKQIEIEIEKAKQEYVEEILRRRATTPSYNYTINGTETNVTSESRTTTTPLISDSTVSVSHPTTNNLTINVTTDPYHGLINETWLRETRLNITNRLLADVPKAIPFGERFCNKMECINCLEDLKYEGFNVSLTNETKCNSTCNLSPTCLCDYKFRSSHSQISWVIRREILSRPDSRKINSTENSTNVDLTPIYRYFTSLALPKKRYTTGTVDFILPYRDFPEESCLQFYYVIYNIDVVAQKIDGSFHLLTLTHDQYVPVRHLAKVKLPIGYYRIEFRVRLSSLPGLENVRLDTFKISPGKCPWTGDEPNVNCTFSNNDWCGYEDISEGSIRWRRSQDDQKDDTEGFYVKTTGRADSIWQSGRILSPWFNSTSYKIKINNVKPTMPTDDGTTSSNSTGNTTSSNTTITTVPFETTTAAIQSTTKSGNPTRFGRDVSHVNRSTFDTTIASSTPQEDQFFIINQSCVTFSYFTQLNGQDGRSTFSVILINETDTRELGWRLHNTGENEWHTGQFEIGVGRFRLEFQLTGYNTRGGIDDVRVLHGPCPSVFQCKEQTYACTSSKTCIPNLKVCDGLPNCNEAVDEDCPGNNQTTTKTEIVIEQDIEIGAGGRGQMDELFNSLETIYKRTAHQKDDMIYSCFFEGTPCSQENFTRVLTDYGQCYTFMGKNQSEWLTDKTGSRFGLSLTINIEQYEYMIGPHSDAGIKVFMHAKNEIPEVRDLGFAIPPGSHALVGIRKQITENLRAPHGDCDDRPLQFYPAYYHSSCRRECETLLTNKECGCVDAYMPRANGADFLPTCNLTGYFKCVIPFIGSPDAVSATCNCPKPCRQVVFEPFLSNAALSKLSVQQLLSNDLKPLKRKFTRAYETTQRVSTKTFIDDISQLNQVLSDYIQFTQLTGQYLENLDESSFNKVWISAKRLITLFEHDEGKYLEDIDSRVIEYNNIYEKGDVVLESQAVELKIALLEVQQYLEFYNTTPEEPAYSLFKTAIATAVTKGERVIQTLNVIYERKWQNENSFDDIRIAWNTPSEKRNCSDKVIDLSEALFGVQILLQRIDSPDFQLNNSNGNIINQFKNNVTSFLSLSDNVESCLTEYIDAMKALSTFSKDSVTELKGLIENQENFLIDSSFDYDKEIEAVNSFLNDLNETTQNYIHYRISKGKMLELFGNADNGQGMLEQIRLFKDKILQKVTSPLQNRISQIESEVKEKYKQMLSLTAKTESFFKSGYYYSTAEKMIIWKGIAPNFENPTNIKQEGKELVNIWIRGTPIDVFQKSKGNAFIESAISSFMDQLDKILEDFEAQIKSKTNILENNVNTLATQYQVYTQKIEINDQFVLENFLNIDFYFSQLKEQTITQVEDYKIIQFFSDIGGFMGLLLGGSVLSVCEVIDLILYNFALKMFHRQNKNKKSQKQVQSTNSKEALNESLQANVENEKGLKNDGQSV</sequence>
<dbReference type="Pfam" id="PF00057">
    <property type="entry name" value="Ldl_recept_a"/>
    <property type="match status" value="1"/>
</dbReference>
<keyword evidence="11 15" id="KW-0739">Sodium transport</keyword>
<feature type="domain" description="Apple" evidence="21">
    <location>
        <begin position="124"/>
        <end position="208"/>
    </location>
</feature>
<evidence type="ECO:0000256" key="8">
    <source>
        <dbReference type="ARBA" id="ARBA00023065"/>
    </source>
</evidence>
<name>A0A7I8WB43_9ANNE</name>
<evidence type="ECO:0000256" key="6">
    <source>
        <dbReference type="ARBA" id="ARBA00022989"/>
    </source>
</evidence>
<dbReference type="SMART" id="SM00137">
    <property type="entry name" value="MAM"/>
    <property type="match status" value="1"/>
</dbReference>
<dbReference type="SMART" id="SM00192">
    <property type="entry name" value="LDLa"/>
    <property type="match status" value="2"/>
</dbReference>
<dbReference type="SUPFAM" id="SSF57424">
    <property type="entry name" value="LDL receptor-like module"/>
    <property type="match status" value="2"/>
</dbReference>
<dbReference type="InterPro" id="IPR001873">
    <property type="entry name" value="ENaC"/>
</dbReference>
<dbReference type="InterPro" id="IPR000001">
    <property type="entry name" value="Kringle"/>
</dbReference>
<dbReference type="SUPFAM" id="SSF49899">
    <property type="entry name" value="Concanavalin A-like lectins/glucanases"/>
    <property type="match status" value="2"/>
</dbReference>
<evidence type="ECO:0000256" key="13">
    <source>
        <dbReference type="PROSITE-ProRule" id="PRU00121"/>
    </source>
</evidence>
<dbReference type="PROSITE" id="PS00021">
    <property type="entry name" value="KRINGLE_1"/>
    <property type="match status" value="1"/>
</dbReference>
<evidence type="ECO:0000256" key="4">
    <source>
        <dbReference type="ARBA" id="ARBA00022572"/>
    </source>
</evidence>
<feature type="coiled-coil region" evidence="16">
    <location>
        <begin position="648"/>
        <end position="675"/>
    </location>
</feature>
<dbReference type="GO" id="GO:0005886">
    <property type="term" value="C:plasma membrane"/>
    <property type="evidence" value="ECO:0007669"/>
    <property type="project" value="TreeGrafter"/>
</dbReference>
<dbReference type="InterPro" id="IPR018056">
    <property type="entry name" value="Kringle_CS"/>
</dbReference>
<dbReference type="SUPFAM" id="SSF57440">
    <property type="entry name" value="Kringle-like"/>
    <property type="match status" value="1"/>
</dbReference>
<dbReference type="InterPro" id="IPR003609">
    <property type="entry name" value="Pan_app"/>
</dbReference>
<evidence type="ECO:0000256" key="11">
    <source>
        <dbReference type="ARBA" id="ARBA00023201"/>
    </source>
</evidence>
<evidence type="ECO:0000256" key="12">
    <source>
        <dbReference type="ARBA" id="ARBA00023303"/>
    </source>
</evidence>
<keyword evidence="23" id="KW-1185">Reference proteome</keyword>
<evidence type="ECO:0000256" key="10">
    <source>
        <dbReference type="ARBA" id="ARBA00023157"/>
    </source>
</evidence>
<feature type="domain" description="Kringle" evidence="20">
    <location>
        <begin position="380"/>
        <end position="457"/>
    </location>
</feature>
<evidence type="ECO:0000256" key="14">
    <source>
        <dbReference type="PROSITE-ProRule" id="PRU00124"/>
    </source>
</evidence>
<feature type="disulfide bond" evidence="14">
    <location>
        <begin position="459"/>
        <end position="471"/>
    </location>
</feature>
<dbReference type="PANTHER" id="PTHR11690">
    <property type="entry name" value="AMILORIDE-SENSITIVE SODIUM CHANNEL-RELATED"/>
    <property type="match status" value="1"/>
</dbReference>
<dbReference type="Pfam" id="PF00629">
    <property type="entry name" value="MAM"/>
    <property type="match status" value="2"/>
</dbReference>
<dbReference type="Pfam" id="PF00858">
    <property type="entry name" value="ASC"/>
    <property type="match status" value="3"/>
</dbReference>
<dbReference type="PROSITE" id="PS50070">
    <property type="entry name" value="KRINGLE_2"/>
    <property type="match status" value="1"/>
</dbReference>
<dbReference type="InterPro" id="IPR002172">
    <property type="entry name" value="LDrepeatLR_classA_rpt"/>
</dbReference>
<organism evidence="22 23">
    <name type="scientific">Dimorphilus gyrociliatus</name>
    <dbReference type="NCBI Taxonomy" id="2664684"/>
    <lineage>
        <taxon>Eukaryota</taxon>
        <taxon>Metazoa</taxon>
        <taxon>Spiralia</taxon>
        <taxon>Lophotrochozoa</taxon>
        <taxon>Annelida</taxon>
        <taxon>Polychaeta</taxon>
        <taxon>Polychaeta incertae sedis</taxon>
        <taxon>Dinophilidae</taxon>
        <taxon>Dimorphilus</taxon>
    </lineage>
</organism>
<keyword evidence="2 15" id="KW-0813">Transport</keyword>
<dbReference type="Gene3D" id="2.60.120.200">
    <property type="match status" value="3"/>
</dbReference>
<evidence type="ECO:0000313" key="22">
    <source>
        <dbReference type="EMBL" id="CAD5125371.1"/>
    </source>
</evidence>
<comment type="subcellular location">
    <subcellularLocation>
        <location evidence="1">Membrane</location>
        <topology evidence="1">Multi-pass membrane protein</topology>
    </subcellularLocation>
</comment>
<dbReference type="OrthoDB" id="6502088at2759"/>
<dbReference type="InterPro" id="IPR036055">
    <property type="entry name" value="LDL_receptor-like_sf"/>
</dbReference>
<comment type="similarity">
    <text evidence="15">Belongs to the amiloride-sensitive sodium channel (TC 1.A.6) family.</text>
</comment>
<proteinExistence type="inferred from homology"/>
<feature type="disulfide bond" evidence="14">
    <location>
        <begin position="466"/>
        <end position="484"/>
    </location>
</feature>
<dbReference type="PROSITE" id="PS50948">
    <property type="entry name" value="PAN"/>
    <property type="match status" value="1"/>
</dbReference>
<dbReference type="Gene3D" id="4.10.400.10">
    <property type="entry name" value="Low-density Lipoprotein Receptor"/>
    <property type="match status" value="2"/>
</dbReference>
<evidence type="ECO:0000259" key="21">
    <source>
        <dbReference type="PROSITE" id="PS50948"/>
    </source>
</evidence>
<feature type="region of interest" description="Disordered" evidence="17">
    <location>
        <begin position="2055"/>
        <end position="2090"/>
    </location>
</feature>
<evidence type="ECO:0000256" key="9">
    <source>
        <dbReference type="ARBA" id="ARBA00023136"/>
    </source>
</evidence>
<dbReference type="EMBL" id="CAJFCJ010000026">
    <property type="protein sequence ID" value="CAD5125371.1"/>
    <property type="molecule type" value="Genomic_DNA"/>
</dbReference>
<protein>
    <submittedName>
        <fullName evidence="22">DgyrCDS13610</fullName>
    </submittedName>
</protein>
<keyword evidence="6 18" id="KW-1133">Transmembrane helix</keyword>
<dbReference type="GO" id="GO:0015280">
    <property type="term" value="F:ligand-gated sodium channel activity"/>
    <property type="evidence" value="ECO:0007669"/>
    <property type="project" value="TreeGrafter"/>
</dbReference>
<feature type="transmembrane region" description="Helical" evidence="18">
    <location>
        <begin position="48"/>
        <end position="65"/>
    </location>
</feature>
<dbReference type="SUPFAM" id="SSF57414">
    <property type="entry name" value="Hairpin loop containing domain-like"/>
    <property type="match status" value="1"/>
</dbReference>
<evidence type="ECO:0000256" key="3">
    <source>
        <dbReference type="ARBA" id="ARBA00022461"/>
    </source>
</evidence>
<feature type="region of interest" description="Disordered" evidence="17">
    <location>
        <begin position="1036"/>
        <end position="1066"/>
    </location>
</feature>
<feature type="compositionally biased region" description="Low complexity" evidence="17">
    <location>
        <begin position="1040"/>
        <end position="1066"/>
    </location>
</feature>
<evidence type="ECO:0000259" key="19">
    <source>
        <dbReference type="PROSITE" id="PS50060"/>
    </source>
</evidence>
<dbReference type="Gene3D" id="3.50.4.10">
    <property type="entry name" value="Hepatocyte Growth Factor"/>
    <property type="match status" value="1"/>
</dbReference>
<dbReference type="Proteomes" id="UP000549394">
    <property type="component" value="Unassembled WGS sequence"/>
</dbReference>
<evidence type="ECO:0000313" key="23">
    <source>
        <dbReference type="Proteomes" id="UP000549394"/>
    </source>
</evidence>
<keyword evidence="5 15" id="KW-0812">Transmembrane</keyword>
<keyword evidence="16" id="KW-0175">Coiled coil</keyword>
<dbReference type="CDD" id="cd00112">
    <property type="entry name" value="LDLa"/>
    <property type="match status" value="2"/>
</dbReference>
<dbReference type="InterPro" id="IPR000998">
    <property type="entry name" value="MAM_dom"/>
</dbReference>
<keyword evidence="12 15" id="KW-0407">Ion channel</keyword>
<keyword evidence="3 15" id="KW-0894">Sodium channel</keyword>
<evidence type="ECO:0000259" key="20">
    <source>
        <dbReference type="PROSITE" id="PS50070"/>
    </source>
</evidence>
<feature type="domain" description="MAM" evidence="19">
    <location>
        <begin position="214"/>
        <end position="366"/>
    </location>
</feature>
<dbReference type="SMART" id="SM00130">
    <property type="entry name" value="KR"/>
    <property type="match status" value="1"/>
</dbReference>
<dbReference type="InterPro" id="IPR038178">
    <property type="entry name" value="Kringle_sf"/>
</dbReference>
<dbReference type="CDD" id="cd06263">
    <property type="entry name" value="MAM"/>
    <property type="match status" value="1"/>
</dbReference>
<reference evidence="22 23" key="1">
    <citation type="submission" date="2020-08" db="EMBL/GenBank/DDBJ databases">
        <authorList>
            <person name="Hejnol A."/>
        </authorList>
    </citation>
    <scope>NUCLEOTIDE SEQUENCE [LARGE SCALE GENOMIC DNA]</scope>
</reference>
<dbReference type="InterPro" id="IPR013806">
    <property type="entry name" value="Kringle-like"/>
</dbReference>
<dbReference type="Pfam" id="PF00051">
    <property type="entry name" value="Kringle"/>
    <property type="match status" value="1"/>
</dbReference>
<comment type="caution">
    <text evidence="13">Lacks conserved residue(s) required for the propagation of feature annotation.</text>
</comment>
<comment type="caution">
    <text evidence="22">The sequence shown here is derived from an EMBL/GenBank/DDBJ whole genome shotgun (WGS) entry which is preliminary data.</text>
</comment>
<dbReference type="Gene3D" id="2.60.470.10">
    <property type="entry name" value="Acid-sensing ion channels like domains"/>
    <property type="match status" value="1"/>
</dbReference>
<dbReference type="PROSITE" id="PS50060">
    <property type="entry name" value="MAM_2"/>
    <property type="match status" value="2"/>
</dbReference>
<evidence type="ECO:0000256" key="2">
    <source>
        <dbReference type="ARBA" id="ARBA00022448"/>
    </source>
</evidence>
<keyword evidence="9 18" id="KW-0472">Membrane</keyword>
<evidence type="ECO:0000256" key="18">
    <source>
        <dbReference type="SAM" id="Phobius"/>
    </source>
</evidence>
<dbReference type="Gene3D" id="1.10.287.770">
    <property type="entry name" value="YojJ-like"/>
    <property type="match status" value="1"/>
</dbReference>
<feature type="domain" description="MAM" evidence="19">
    <location>
        <begin position="964"/>
        <end position="1199"/>
    </location>
</feature>
<accession>A0A7I8WB43</accession>
<evidence type="ECO:0000256" key="15">
    <source>
        <dbReference type="RuleBase" id="RU000679"/>
    </source>
</evidence>
<dbReference type="Gene3D" id="2.40.20.10">
    <property type="entry name" value="Plasminogen Kringle 4"/>
    <property type="match status" value="1"/>
</dbReference>
<keyword evidence="10 14" id="KW-1015">Disulfide bond</keyword>